<dbReference type="Proteomes" id="UP000692954">
    <property type="component" value="Unassembled WGS sequence"/>
</dbReference>
<keyword evidence="1" id="KW-0472">Membrane</keyword>
<keyword evidence="1" id="KW-0812">Transmembrane</keyword>
<sequence>MTTLNVQINLNQFQLILQKEEEKKQQQYLLERKEYPKGSINLYESRFEKVSLSNQKINEVIGWMLIIAVILMLIVLAISIVQNSMIGFAIPLMSVTTFFIVYINWISMKFFINS</sequence>
<proteinExistence type="predicted"/>
<evidence type="ECO:0000256" key="1">
    <source>
        <dbReference type="SAM" id="Phobius"/>
    </source>
</evidence>
<keyword evidence="3" id="KW-1185">Reference proteome</keyword>
<keyword evidence="1" id="KW-1133">Transmembrane helix</keyword>
<dbReference type="AlphaFoldDB" id="A0A8S1KIU8"/>
<comment type="caution">
    <text evidence="2">The sequence shown here is derived from an EMBL/GenBank/DDBJ whole genome shotgun (WGS) entry which is preliminary data.</text>
</comment>
<reference evidence="2" key="1">
    <citation type="submission" date="2021-01" db="EMBL/GenBank/DDBJ databases">
        <authorList>
            <consortium name="Genoscope - CEA"/>
            <person name="William W."/>
        </authorList>
    </citation>
    <scope>NUCLEOTIDE SEQUENCE</scope>
</reference>
<dbReference type="OrthoDB" id="306610at2759"/>
<feature type="transmembrane region" description="Helical" evidence="1">
    <location>
        <begin position="86"/>
        <end position="105"/>
    </location>
</feature>
<feature type="transmembrane region" description="Helical" evidence="1">
    <location>
        <begin position="60"/>
        <end position="80"/>
    </location>
</feature>
<name>A0A8S1KIU8_9CILI</name>
<evidence type="ECO:0000313" key="2">
    <source>
        <dbReference type="EMBL" id="CAD8055089.1"/>
    </source>
</evidence>
<organism evidence="2 3">
    <name type="scientific">Paramecium sonneborni</name>
    <dbReference type="NCBI Taxonomy" id="65129"/>
    <lineage>
        <taxon>Eukaryota</taxon>
        <taxon>Sar</taxon>
        <taxon>Alveolata</taxon>
        <taxon>Ciliophora</taxon>
        <taxon>Intramacronucleata</taxon>
        <taxon>Oligohymenophorea</taxon>
        <taxon>Peniculida</taxon>
        <taxon>Parameciidae</taxon>
        <taxon>Paramecium</taxon>
    </lineage>
</organism>
<dbReference type="EMBL" id="CAJJDN010000009">
    <property type="protein sequence ID" value="CAD8055089.1"/>
    <property type="molecule type" value="Genomic_DNA"/>
</dbReference>
<evidence type="ECO:0000313" key="3">
    <source>
        <dbReference type="Proteomes" id="UP000692954"/>
    </source>
</evidence>
<gene>
    <name evidence="2" type="ORF">PSON_ATCC_30995.1.T0090065</name>
</gene>
<protein>
    <submittedName>
        <fullName evidence="2">Uncharacterized protein</fullName>
    </submittedName>
</protein>
<accession>A0A8S1KIU8</accession>